<name>A0ABP3IAE9_9BACL</name>
<dbReference type="InterPro" id="IPR001387">
    <property type="entry name" value="Cro/C1-type_HTH"/>
</dbReference>
<keyword evidence="3" id="KW-1185">Reference proteome</keyword>
<organism evidence="2 3">
    <name type="scientific">Paenibacillus motobuensis</name>
    <dbReference type="NCBI Taxonomy" id="295324"/>
    <lineage>
        <taxon>Bacteria</taxon>
        <taxon>Bacillati</taxon>
        <taxon>Bacillota</taxon>
        <taxon>Bacilli</taxon>
        <taxon>Bacillales</taxon>
        <taxon>Paenibacillaceae</taxon>
        <taxon>Paenibacillus</taxon>
    </lineage>
</organism>
<dbReference type="SUPFAM" id="SSF47413">
    <property type="entry name" value="lambda repressor-like DNA-binding domains"/>
    <property type="match status" value="1"/>
</dbReference>
<accession>A0ABP3IAE9</accession>
<protein>
    <recommendedName>
        <fullName evidence="1">HTH cro/C1-type domain-containing protein</fullName>
    </recommendedName>
</protein>
<dbReference type="SMART" id="SM00530">
    <property type="entry name" value="HTH_XRE"/>
    <property type="match status" value="1"/>
</dbReference>
<reference evidence="3" key="1">
    <citation type="journal article" date="2019" name="Int. J. Syst. Evol. Microbiol.">
        <title>The Global Catalogue of Microorganisms (GCM) 10K type strain sequencing project: providing services to taxonomists for standard genome sequencing and annotation.</title>
        <authorList>
            <consortium name="The Broad Institute Genomics Platform"/>
            <consortium name="The Broad Institute Genome Sequencing Center for Infectious Disease"/>
            <person name="Wu L."/>
            <person name="Ma J."/>
        </authorList>
    </citation>
    <scope>NUCLEOTIDE SEQUENCE [LARGE SCALE GENOMIC DNA]</scope>
    <source>
        <strain evidence="3">JCM 12774</strain>
    </source>
</reference>
<dbReference type="InterPro" id="IPR010982">
    <property type="entry name" value="Lambda_DNA-bd_dom_sf"/>
</dbReference>
<evidence type="ECO:0000313" key="2">
    <source>
        <dbReference type="EMBL" id="GAA0395924.1"/>
    </source>
</evidence>
<dbReference type="Proteomes" id="UP001500340">
    <property type="component" value="Unassembled WGS sequence"/>
</dbReference>
<sequence length="76" mass="8978">MSYSLGRCRLKDIRREIGWTQRKLSDATGIKKDVLSKYENDTNTITYINSIIITETIYDKTGIRYSPRDLYEIIRN</sequence>
<dbReference type="Gene3D" id="1.10.260.40">
    <property type="entry name" value="lambda repressor-like DNA-binding domains"/>
    <property type="match status" value="1"/>
</dbReference>
<dbReference type="PROSITE" id="PS50943">
    <property type="entry name" value="HTH_CROC1"/>
    <property type="match status" value="1"/>
</dbReference>
<dbReference type="CDD" id="cd00093">
    <property type="entry name" value="HTH_XRE"/>
    <property type="match status" value="1"/>
</dbReference>
<dbReference type="EMBL" id="BAAACX010000011">
    <property type="protein sequence ID" value="GAA0395924.1"/>
    <property type="molecule type" value="Genomic_DNA"/>
</dbReference>
<proteinExistence type="predicted"/>
<comment type="caution">
    <text evidence="2">The sequence shown here is derived from an EMBL/GenBank/DDBJ whole genome shotgun (WGS) entry which is preliminary data.</text>
</comment>
<evidence type="ECO:0000259" key="1">
    <source>
        <dbReference type="PROSITE" id="PS50943"/>
    </source>
</evidence>
<feature type="domain" description="HTH cro/C1-type" evidence="1">
    <location>
        <begin position="10"/>
        <end position="70"/>
    </location>
</feature>
<gene>
    <name evidence="2" type="ORF">GCM10008933_28220</name>
</gene>
<dbReference type="RefSeq" id="WP_379338790.1">
    <property type="nucleotide sequence ID" value="NZ_BAAACX010000011.1"/>
</dbReference>
<dbReference type="Pfam" id="PF01381">
    <property type="entry name" value="HTH_3"/>
    <property type="match status" value="1"/>
</dbReference>
<evidence type="ECO:0000313" key="3">
    <source>
        <dbReference type="Proteomes" id="UP001500340"/>
    </source>
</evidence>